<accession>A0A9N9SP08</accession>
<dbReference type="SMART" id="SM00692">
    <property type="entry name" value="DM3"/>
    <property type="match status" value="1"/>
</dbReference>
<sequence>MAEKRKTRKCVICGNENDSSTHLYAVPKEDCRLLEWVIACGQLLPPKSFVCSRHFPISKSKKLKKGDVPSVRQVTQYVSYYSPEDDTIPISMSPTQDPALTEIDCSTNEESQESFAISLHSPIPQLIQPMDIVNNDEFGSLFKILSTVGSSFNLPITWGVHELVGYIVLLKINIQQDDMLAIIDRSIIIRDDTIIARVKNKSIELTNIIKTTDDLENYIKDFDKAKICPGNSKSCSVVLLGNLALCNTCRGYKHYHSKRDHKKQQSVIVKKHKKRRLQYISTRNQHLKNVINNLKGQKIDTIKIDHFLKDLPEIQQEMIRACCKAATSRKNGIRYTLEWVYSCILMKIKGPKLYHHMRENNLLSLPSPSTLSR</sequence>
<dbReference type="GO" id="GO:0003677">
    <property type="term" value="F:DNA binding"/>
    <property type="evidence" value="ECO:0007669"/>
    <property type="project" value="UniProtKB-UniRule"/>
</dbReference>
<evidence type="ECO:0000256" key="1">
    <source>
        <dbReference type="ARBA" id="ARBA00022723"/>
    </source>
</evidence>
<keyword evidence="3" id="KW-0862">Zinc</keyword>
<organism evidence="7 8">
    <name type="scientific">Phaedon cochleariae</name>
    <name type="common">Mustard beetle</name>
    <dbReference type="NCBI Taxonomy" id="80249"/>
    <lineage>
        <taxon>Eukaryota</taxon>
        <taxon>Metazoa</taxon>
        <taxon>Ecdysozoa</taxon>
        <taxon>Arthropoda</taxon>
        <taxon>Hexapoda</taxon>
        <taxon>Insecta</taxon>
        <taxon>Pterygota</taxon>
        <taxon>Neoptera</taxon>
        <taxon>Endopterygota</taxon>
        <taxon>Coleoptera</taxon>
        <taxon>Polyphaga</taxon>
        <taxon>Cucujiformia</taxon>
        <taxon>Chrysomeloidea</taxon>
        <taxon>Chrysomelidae</taxon>
        <taxon>Chrysomelinae</taxon>
        <taxon>Chrysomelini</taxon>
        <taxon>Phaedon</taxon>
    </lineage>
</organism>
<dbReference type="PROSITE" id="PS50950">
    <property type="entry name" value="ZF_THAP"/>
    <property type="match status" value="1"/>
</dbReference>
<dbReference type="OrthoDB" id="6770603at2759"/>
<dbReference type="EMBL" id="OU896714">
    <property type="protein sequence ID" value="CAG9824958.1"/>
    <property type="molecule type" value="Genomic_DNA"/>
</dbReference>
<name>A0A9N9SP08_PHACE</name>
<evidence type="ECO:0000256" key="3">
    <source>
        <dbReference type="ARBA" id="ARBA00022833"/>
    </source>
</evidence>
<dbReference type="Pfam" id="PF05485">
    <property type="entry name" value="THAP"/>
    <property type="match status" value="1"/>
</dbReference>
<reference evidence="7" key="1">
    <citation type="submission" date="2022-01" db="EMBL/GenBank/DDBJ databases">
        <authorList>
            <person name="King R."/>
        </authorList>
    </citation>
    <scope>NUCLEOTIDE SEQUENCE</scope>
</reference>
<keyword evidence="4 5" id="KW-0238">DNA-binding</keyword>
<dbReference type="SUPFAM" id="SSF57716">
    <property type="entry name" value="Glucocorticoid receptor-like (DNA-binding domain)"/>
    <property type="match status" value="1"/>
</dbReference>
<dbReference type="AlphaFoldDB" id="A0A9N9SP08"/>
<proteinExistence type="predicted"/>
<dbReference type="SMART" id="SM00980">
    <property type="entry name" value="THAP"/>
    <property type="match status" value="1"/>
</dbReference>
<evidence type="ECO:0000256" key="2">
    <source>
        <dbReference type="ARBA" id="ARBA00022771"/>
    </source>
</evidence>
<keyword evidence="2 5" id="KW-0863">Zinc-finger</keyword>
<evidence type="ECO:0000313" key="7">
    <source>
        <dbReference type="EMBL" id="CAG9824958.1"/>
    </source>
</evidence>
<evidence type="ECO:0000256" key="5">
    <source>
        <dbReference type="PROSITE-ProRule" id="PRU00309"/>
    </source>
</evidence>
<dbReference type="InterPro" id="IPR006612">
    <property type="entry name" value="THAP_Znf"/>
</dbReference>
<keyword evidence="1" id="KW-0479">Metal-binding</keyword>
<keyword evidence="8" id="KW-1185">Reference proteome</keyword>
<evidence type="ECO:0000256" key="4">
    <source>
        <dbReference type="ARBA" id="ARBA00023125"/>
    </source>
</evidence>
<dbReference type="GO" id="GO:0008270">
    <property type="term" value="F:zinc ion binding"/>
    <property type="evidence" value="ECO:0007669"/>
    <property type="project" value="UniProtKB-KW"/>
</dbReference>
<feature type="domain" description="THAP-type" evidence="6">
    <location>
        <begin position="6"/>
        <end position="72"/>
    </location>
</feature>
<protein>
    <recommendedName>
        <fullName evidence="6">THAP-type domain-containing protein</fullName>
    </recommendedName>
</protein>
<dbReference type="Proteomes" id="UP001153737">
    <property type="component" value="Chromosome 8"/>
</dbReference>
<evidence type="ECO:0000313" key="8">
    <source>
        <dbReference type="Proteomes" id="UP001153737"/>
    </source>
</evidence>
<reference evidence="7" key="2">
    <citation type="submission" date="2022-10" db="EMBL/GenBank/DDBJ databases">
        <authorList>
            <consortium name="ENA_rothamsted_submissions"/>
            <consortium name="culmorum"/>
            <person name="King R."/>
        </authorList>
    </citation>
    <scope>NUCLEOTIDE SEQUENCE</scope>
</reference>
<gene>
    <name evidence="7" type="ORF">PHAECO_LOCUS11813</name>
</gene>
<evidence type="ECO:0000259" key="6">
    <source>
        <dbReference type="PROSITE" id="PS50950"/>
    </source>
</evidence>